<dbReference type="Proteomes" id="UP000235460">
    <property type="component" value="Unassembled WGS sequence"/>
</dbReference>
<evidence type="ECO:0000313" key="2">
    <source>
        <dbReference type="Proteomes" id="UP000235460"/>
    </source>
</evidence>
<protein>
    <submittedName>
        <fullName evidence="1">Uncharacterized protein</fullName>
    </submittedName>
</protein>
<proteinExistence type="predicted"/>
<accession>A0A2N7PLP2</accession>
<dbReference type="EMBL" id="PNIK01000105">
    <property type="protein sequence ID" value="PMP65028.1"/>
    <property type="molecule type" value="Genomic_DNA"/>
</dbReference>
<evidence type="ECO:0000313" key="1">
    <source>
        <dbReference type="EMBL" id="PMP65028.1"/>
    </source>
</evidence>
<name>A0A2N7PLP2_9BACT</name>
<comment type="caution">
    <text evidence="1">The sequence shown here is derived from an EMBL/GenBank/DDBJ whole genome shotgun (WGS) entry which is preliminary data.</text>
</comment>
<reference evidence="1 2" key="1">
    <citation type="submission" date="2018-01" db="EMBL/GenBank/DDBJ databases">
        <title>Metagenomic assembled genomes from two thermal pools in the Uzon Caldera, Kamchatka, Russia.</title>
        <authorList>
            <person name="Wilkins L."/>
            <person name="Ettinger C."/>
        </authorList>
    </citation>
    <scope>NUCLEOTIDE SEQUENCE [LARGE SCALE GENOMIC DNA]</scope>
    <source>
        <strain evidence="1">ZAV-08</strain>
    </source>
</reference>
<organism evidence="1 2">
    <name type="scientific">Thermodesulfobacterium geofontis</name>
    <dbReference type="NCBI Taxonomy" id="1295609"/>
    <lineage>
        <taxon>Bacteria</taxon>
        <taxon>Pseudomonadati</taxon>
        <taxon>Thermodesulfobacteriota</taxon>
        <taxon>Thermodesulfobacteria</taxon>
        <taxon>Thermodesulfobacteriales</taxon>
        <taxon>Thermodesulfobacteriaceae</taxon>
        <taxon>Thermodesulfobacterium</taxon>
    </lineage>
</organism>
<dbReference type="AlphaFoldDB" id="A0A2N7PLP2"/>
<gene>
    <name evidence="1" type="ORF">C0190_07165</name>
</gene>
<sequence length="86" mass="10188">MERGTFISKFTKLADEIKEKYGVSIWLVEILGRRRSFVAGHKEDAFLPPEEIFLNEKFAVVSNEWEKIPQEEKEKFLNTLKKELEK</sequence>